<proteinExistence type="predicted"/>
<dbReference type="Pfam" id="PF16344">
    <property type="entry name" value="FecR_C"/>
    <property type="match status" value="1"/>
</dbReference>
<evidence type="ECO:0000259" key="2">
    <source>
        <dbReference type="Pfam" id="PF04773"/>
    </source>
</evidence>
<organism evidence="4 5">
    <name type="scientific">Dyadobacter psychrotolerans</name>
    <dbReference type="NCBI Taxonomy" id="2541721"/>
    <lineage>
        <taxon>Bacteria</taxon>
        <taxon>Pseudomonadati</taxon>
        <taxon>Bacteroidota</taxon>
        <taxon>Cytophagia</taxon>
        <taxon>Cytophagales</taxon>
        <taxon>Spirosomataceae</taxon>
        <taxon>Dyadobacter</taxon>
    </lineage>
</organism>
<dbReference type="Proteomes" id="UP000294850">
    <property type="component" value="Unassembled WGS sequence"/>
</dbReference>
<dbReference type="PANTHER" id="PTHR30273:SF2">
    <property type="entry name" value="PROTEIN FECR"/>
    <property type="match status" value="1"/>
</dbReference>
<evidence type="ECO:0000256" key="1">
    <source>
        <dbReference type="SAM" id="Phobius"/>
    </source>
</evidence>
<comment type="caution">
    <text evidence="4">The sequence shown here is derived from an EMBL/GenBank/DDBJ whole genome shotgun (WGS) entry which is preliminary data.</text>
</comment>
<dbReference type="Gene3D" id="2.60.120.1440">
    <property type="match status" value="1"/>
</dbReference>
<evidence type="ECO:0000259" key="3">
    <source>
        <dbReference type="Pfam" id="PF16344"/>
    </source>
</evidence>
<dbReference type="Gene3D" id="3.55.50.30">
    <property type="match status" value="1"/>
</dbReference>
<dbReference type="Pfam" id="PF04773">
    <property type="entry name" value="FecR"/>
    <property type="match status" value="1"/>
</dbReference>
<dbReference type="EMBL" id="SMFL01000004">
    <property type="protein sequence ID" value="TDE15422.1"/>
    <property type="molecule type" value="Genomic_DNA"/>
</dbReference>
<dbReference type="InterPro" id="IPR006860">
    <property type="entry name" value="FecR"/>
</dbReference>
<feature type="transmembrane region" description="Helical" evidence="1">
    <location>
        <begin position="92"/>
        <end position="109"/>
    </location>
</feature>
<keyword evidence="1" id="KW-1133">Transmembrane helix</keyword>
<accession>A0A4R5DMC8</accession>
<dbReference type="RefSeq" id="WP_131958685.1">
    <property type="nucleotide sequence ID" value="NZ_SMFL01000004.1"/>
</dbReference>
<gene>
    <name evidence="4" type="ORF">E0F88_12990</name>
</gene>
<name>A0A4R5DMC8_9BACT</name>
<dbReference type="InterPro" id="IPR012373">
    <property type="entry name" value="Ferrdict_sens_TM"/>
</dbReference>
<dbReference type="InterPro" id="IPR032508">
    <property type="entry name" value="FecR_C"/>
</dbReference>
<feature type="domain" description="FecR protein" evidence="2">
    <location>
        <begin position="143"/>
        <end position="227"/>
    </location>
</feature>
<keyword evidence="1" id="KW-0472">Membrane</keyword>
<protein>
    <submittedName>
        <fullName evidence="4">FecR family protein</fullName>
    </submittedName>
</protein>
<evidence type="ECO:0000313" key="5">
    <source>
        <dbReference type="Proteomes" id="UP000294850"/>
    </source>
</evidence>
<feature type="domain" description="Protein FecR C-terminal" evidence="3">
    <location>
        <begin position="282"/>
        <end position="349"/>
    </location>
</feature>
<sequence length="355" mass="40482">MKNYEAYGIEDFIQDLYFRQWVLEKLPERDRFWNDWITAHPEQHVIIEQAKTLVVAFQYDDLPANTEEVSFEISKILNGTSDKKNSPFYNSIWFKAAASVVIVGGLILLTQDLWRDSSFTTALSDQSGQIDYQEINDTDFNKNVFLNDGSIVTLFPKSNLRIASNFGQTTREVYLTGEAFFDIVKNPRKPFLVYSGKIVTKVLGTSFSIKAYEQDADVSVSVKTGKVTVFKKEKPDQARLSEEIILTPNQQAVFLKEEERLVKTLVKNPGILTASPQTPFQFVYSETPISKVFADLEHIYGVKMIFDEELLKHCSLTATLTNEPLFEKLDLICETIQARYEVADGQILIYGKGCR</sequence>
<keyword evidence="5" id="KW-1185">Reference proteome</keyword>
<dbReference type="PANTHER" id="PTHR30273">
    <property type="entry name" value="PERIPLASMIC SIGNAL SENSOR AND SIGMA FACTOR ACTIVATOR FECR-RELATED"/>
    <property type="match status" value="1"/>
</dbReference>
<dbReference type="PIRSF" id="PIRSF018266">
    <property type="entry name" value="FecR"/>
    <property type="match status" value="1"/>
</dbReference>
<dbReference type="OrthoDB" id="645173at2"/>
<keyword evidence="1" id="KW-0812">Transmembrane</keyword>
<reference evidence="4 5" key="1">
    <citation type="submission" date="2019-03" db="EMBL/GenBank/DDBJ databases">
        <title>Dyadobacter AR-3-6 sp. nov., isolated from arctic soil.</title>
        <authorList>
            <person name="Chaudhary D.K."/>
        </authorList>
    </citation>
    <scope>NUCLEOTIDE SEQUENCE [LARGE SCALE GENOMIC DNA]</scope>
    <source>
        <strain evidence="4 5">AR-3-6</strain>
    </source>
</reference>
<dbReference type="GO" id="GO:0016989">
    <property type="term" value="F:sigma factor antagonist activity"/>
    <property type="evidence" value="ECO:0007669"/>
    <property type="project" value="TreeGrafter"/>
</dbReference>
<evidence type="ECO:0000313" key="4">
    <source>
        <dbReference type="EMBL" id="TDE15422.1"/>
    </source>
</evidence>
<dbReference type="AlphaFoldDB" id="A0A4R5DMC8"/>